<organism evidence="2 3">
    <name type="scientific">Tenacibaculum tangerinum</name>
    <dbReference type="NCBI Taxonomy" id="3038772"/>
    <lineage>
        <taxon>Bacteria</taxon>
        <taxon>Pseudomonadati</taxon>
        <taxon>Bacteroidota</taxon>
        <taxon>Flavobacteriia</taxon>
        <taxon>Flavobacteriales</taxon>
        <taxon>Flavobacteriaceae</taxon>
        <taxon>Tenacibaculum</taxon>
    </lineage>
</organism>
<dbReference type="Proteomes" id="UP001232001">
    <property type="component" value="Chromosome"/>
</dbReference>
<name>A0ABY8L2B5_9FLAO</name>
<dbReference type="EMBL" id="CP122539">
    <property type="protein sequence ID" value="WGH75579.1"/>
    <property type="molecule type" value="Genomic_DNA"/>
</dbReference>
<feature type="signal peptide" evidence="1">
    <location>
        <begin position="1"/>
        <end position="24"/>
    </location>
</feature>
<reference evidence="2 3" key="1">
    <citation type="submission" date="2023-04" db="EMBL/GenBank/DDBJ databases">
        <title>Tenacibaculum tangerinum sp. nov., isolated from sea tidal flat of South Korea.</title>
        <authorList>
            <person name="Lee S.H."/>
            <person name="Kim J.-J."/>
        </authorList>
    </citation>
    <scope>NUCLEOTIDE SEQUENCE [LARGE SCALE GENOMIC DNA]</scope>
    <source>
        <strain evidence="2 3">GRR-S3-23</strain>
    </source>
</reference>
<protein>
    <submittedName>
        <fullName evidence="2">Thrombospondin type 3 repeat-containing protein</fullName>
    </submittedName>
</protein>
<evidence type="ECO:0000256" key="1">
    <source>
        <dbReference type="SAM" id="SignalP"/>
    </source>
</evidence>
<dbReference type="PANTHER" id="PTHR10199">
    <property type="entry name" value="THROMBOSPONDIN"/>
    <property type="match status" value="1"/>
</dbReference>
<sequence>MKKRRFSRVTLFIFLLSLVIQVNAQSISSSNGTGRCRDCVPNANWTINAGTPDVSDREKAAFPGTTNGGKDWNSALLPIPPTGHNYWITLRDVGDPAGEEIIETNITGLVVGETYELEFYAMTATSQYSPIYNDSFFYKIGSLPKEEVTTLSQDVWGKHVIRFQANAATMLLQLYSGSNATSTQSIDYQSVLFSVGENAIRYLPDNDNDGVFDVDDLDDDNDGILDANETCSQAQSGAWTISGTTATYDYGNGVIARITTTNSVNFVAGNFNTESFWSENLAGDTSLAIDQDFNQNMVISFEDALGYPVKVANPVLHIDRLGARFSSSPPFQRSALITLQDNLSWTRLAGTSDFAVTTNTATDGGSGEPHVGWTLESTATDADGTAAGSLRIDATVSSFTLSFTANQGATTGADGIELILFACESIDTDLDEIPNSLDVDSDNDGCYDALEAAGSYNYTQLSGGAFTGGVDLNGIPNTVGSSGQATTTAVTNAANSTACCSASVSGFTDSDSDGVADVCDLDNDNDGILDTDEGLCSGTIASPFTSLAAARNVKTAGIYNFDINGSTFSTYVDEKGYVRVALDFGNGVGNLPSTTSLTTTARGILSSTILAEFTEASEIRFSSSNGVVDVVTTNATLLARLRANETLHRGSTGNDNLLNDSWIGRNSELLTGDASCETTHGTTLNENIIHVCLNYVSSNWIPSINIQRILWNNDEIPDAESLNLWVRASSTEVCAIDTDLDGTPDYLDTDSDGDGCFDALEAAGTYTYTELDTNGRFTGGVDSNGIPTTVGSSGQAITAAVTNFLDSTACCVTSVSGFADTDSDGITDACDSDDDNDGILDVDESLICSTPLDLTGLGSTLTSGEYYDEATQQLVDVTISTSGSQFLGNANGDIRMGVGDSVTFTFSSPVTISLRHEINIVGNFDYDDNWEVISTGNFSIYDPGNDLRINSNSGGVLNFLADDRGEYEPWIITTTTTSLTLNFFGGGPINPRSTINLALTCGGFLDTDGDGLLDHVDTDSDGDGCFDALEAAGTYTYTELDTNGRFTGGVDSNGIPSTVGSSGQATTAAVTDAFDNTTCCDPSVSGFTDTDNDGIVNSCDLDDDNDGILDTDECPSIESVLIATGTENVQDIKINLQSEYTNNLPKGATYTITETLSDGAAPVANKYTGYDLVVFGGNVNSTIDKSEWDALENAIINNLSKAFVIEVDWCCNATNRDNMVSMLNNVYGTNYGVGATEYTESGFSDLNINSNYYSELTPIATLNQGFYYGMTNVDNSDITYFAQTGASSFSSTIAMGGMKQIPNSSSPANFVAWFTDATITQNGFYPDNQNKIASTFYEVVANNTVSFCDTDGDNIPNHLDLDSDGDGCSDSVEASNTPFTNNDITNYNTGVDANSNGLLDDFEAGTTGNIDYTSTYSAYALDDTISACIDTDGDGVNDLNDIDDDNDGVLDTDECPSVESVLIATGTENIQGIKTNLQNEYVNNLPKGATYTITETLSDGVAPIANKYTGYDLVVFGGNVNTTIDKSEWDALENAIINNLSKAFVIEVDWCCNAANRNNMVSMLNNVYGTNYGVGSIQYTSSGFSELNINSNYYSELKPIATLNQGFYYGMTNVDNSDITYFAQTSASNFSPTIAMGGMKQIPTSSSPANFVAWFTDGTITQNGFYPDNQNKIASTFYDAIANNTASFCDTDGDNIPNHLDLDSDGDGCSDSVEAGNTPLANNDITNYNTGVDANSNGLLDDFEVATTGEINYTSTYSPYALDSTISACIDTDGDGINDLIDIDDDNDGVLDTTELNCGTGSATTTTANTVLTAGLQHFEGVFNKGLSNVDYNVDFQNLSQALVAENIYDGSSGVHYVVDDTSLGSYITTISLTPQADALLNKVTWGPNLVGNTDTENINSIQTIILNWTPLVSAIVYDPNNELDINGSVDGTDTNGVVISSGDNIFQRANFTAASKPTWYVEFVGNLLSSEFQLTARHTTSGAGDLQNEGFSFVADICYLENIDGDATTNHLDLDSDGDGCSDSVEAGNTPFASNDITNYNTGVDANSNGLLDDFEAGTTGNINYTSTYSAYAVNNTINACTDTDGDGVNDLNDLDNDNDGILDTVECNLTSTDFAFTGGGGGSTTNFSKVAVDNVIFNFEVVDNSLSITVNGNGLNTNNILQLQDGAGVGEVFLEFASDGAAISNPWVENENELPRIRIIIDSSGVVSIYGTRTTTSTSLELMRTRDGSSFNSISFVEGINNFSVVNQDGGGIDRIIGIVTLVACVDTDGDGQPDYLDTDSDGDGCFDALEAAGSYTYTQLNVDGSFSGGVDSNGIPNTVGSGGQATTAAVTDASDLNACCDGSVPGFTDTDSDGIVDDCDLDDDNDGILDTAECNLTATDFTVTGAGGGSTTNFSQVSVDNAIFNFDSVDNSLSITVNGNELNANNILQLVNGVGVGEVLLVFASDGELISSPWSTNSNSLPRIRVIIDSSGVVSVYGTRTTSSTSLELMRPGDGSLFNTISFVDGINNFSVENQDGTGNDGISGKVTVEACVDTDGDNQPDYLDTDSDNDGCPDAIEAAGSFTNSDLIGQRLCASSSCVDIDGIPTNAGSPQATATAVTTLAQLTIQTDLAVNSPICPGETASFTFTAQGTDDSATDWTYQLQKQNGSNWDNIGSSGTLINDTSETKTVPITDAQTTDSGTYRVLFTNPNNTCEQVSQSVSLVGKCVTNGRVDQ</sequence>
<dbReference type="InterPro" id="IPR018247">
    <property type="entry name" value="EF_Hand_1_Ca_BS"/>
</dbReference>
<feature type="chain" id="PRO_5045898080" evidence="1">
    <location>
        <begin position="25"/>
        <end position="2718"/>
    </location>
</feature>
<gene>
    <name evidence="2" type="ORF">P8625_00005</name>
</gene>
<dbReference type="Gene3D" id="2.60.40.10">
    <property type="entry name" value="Immunoglobulins"/>
    <property type="match status" value="1"/>
</dbReference>
<evidence type="ECO:0000313" key="3">
    <source>
        <dbReference type="Proteomes" id="UP001232001"/>
    </source>
</evidence>
<dbReference type="SUPFAM" id="SSF103647">
    <property type="entry name" value="TSP type-3 repeat"/>
    <property type="match status" value="2"/>
</dbReference>
<accession>A0ABY8L2B5</accession>
<dbReference type="RefSeq" id="WP_279651453.1">
    <property type="nucleotide sequence ID" value="NZ_CP122539.1"/>
</dbReference>
<dbReference type="InterPro" id="IPR013783">
    <property type="entry name" value="Ig-like_fold"/>
</dbReference>
<dbReference type="PROSITE" id="PS00018">
    <property type="entry name" value="EF_HAND_1"/>
    <property type="match status" value="1"/>
</dbReference>
<evidence type="ECO:0000313" key="2">
    <source>
        <dbReference type="EMBL" id="WGH75579.1"/>
    </source>
</evidence>
<proteinExistence type="predicted"/>
<keyword evidence="1" id="KW-0732">Signal</keyword>
<keyword evidence="3" id="KW-1185">Reference proteome</keyword>
<dbReference type="InterPro" id="IPR028974">
    <property type="entry name" value="TSP_type-3_rpt"/>
</dbReference>